<name>A0A9Q3YN34_9GAMM</name>
<keyword evidence="2" id="KW-1185">Reference proteome</keyword>
<evidence type="ECO:0000313" key="1">
    <source>
        <dbReference type="EMBL" id="MCC4309464.1"/>
    </source>
</evidence>
<proteinExistence type="predicted"/>
<dbReference type="RefSeq" id="WP_228234295.1">
    <property type="nucleotide sequence ID" value="NZ_ARXL01000097.1"/>
</dbReference>
<dbReference type="InterPro" id="IPR021243">
    <property type="entry name" value="DUF2804"/>
</dbReference>
<accession>A0A9Q3YN34</accession>
<gene>
    <name evidence="1" type="ORF">LL252_12880</name>
</gene>
<dbReference type="PANTHER" id="PTHR35868">
    <property type="entry name" value="DUF2804 DOMAIN-CONTAINING PROTEIN-RELATED"/>
    <property type="match status" value="1"/>
</dbReference>
<evidence type="ECO:0000313" key="2">
    <source>
        <dbReference type="Proteomes" id="UP001108027"/>
    </source>
</evidence>
<reference evidence="1" key="1">
    <citation type="submission" date="2021-10" db="EMBL/GenBank/DDBJ databases">
        <title>The diversity and Nitrogen Metabolism of Culturable Nitrate-Utilizing Bacteria Within the Oxygen Minimum Zone of the Changjiang (Yangtze River)Estuary.</title>
        <authorList>
            <person name="Zhang D."/>
            <person name="Zheng J."/>
            <person name="Liu S."/>
            <person name="He W."/>
        </authorList>
    </citation>
    <scope>NUCLEOTIDE SEQUENCE</scope>
    <source>
        <strain evidence="1">FXH-223</strain>
    </source>
</reference>
<dbReference type="Proteomes" id="UP001108027">
    <property type="component" value="Unassembled WGS sequence"/>
</dbReference>
<organism evidence="1 2">
    <name type="scientific">Alloalcanivorax marinus</name>
    <dbReference type="NCBI Taxonomy" id="1177169"/>
    <lineage>
        <taxon>Bacteria</taxon>
        <taxon>Pseudomonadati</taxon>
        <taxon>Pseudomonadota</taxon>
        <taxon>Gammaproteobacteria</taxon>
        <taxon>Oceanospirillales</taxon>
        <taxon>Alcanivoracaceae</taxon>
        <taxon>Alloalcanivorax</taxon>
    </lineage>
</organism>
<dbReference type="AlphaFoldDB" id="A0A9Q3YN34"/>
<dbReference type="PANTHER" id="PTHR35868:SF4">
    <property type="entry name" value="DUF2804 DOMAIN-CONTAINING PROTEIN"/>
    <property type="match status" value="1"/>
</dbReference>
<comment type="caution">
    <text evidence="1">The sequence shown here is derived from an EMBL/GenBank/DDBJ whole genome shotgun (WGS) entry which is preliminary data.</text>
</comment>
<dbReference type="EMBL" id="JAJGNA010000017">
    <property type="protein sequence ID" value="MCC4309464.1"/>
    <property type="molecule type" value="Genomic_DNA"/>
</dbReference>
<protein>
    <submittedName>
        <fullName evidence="1">DUF2804 domain-containing protein</fullName>
    </submittedName>
</protein>
<dbReference type="Pfam" id="PF10974">
    <property type="entry name" value="DUF2804"/>
    <property type="match status" value="1"/>
</dbReference>
<sequence length="353" mass="39648">MHIAKGFDPRLDPQPTELVAPDGQVHLGLFPDTVALINGRDHDYRRPLGQPAPRRARHFHYKQFQYFGLVSDDLLIGCALADTAYLGLAFFYVFEPASGRLREHTWRSPLARALTLSASPLDGESRFDQGKVSIRMGYQEGADGRHKSLRVTLPDLELRAALHEPAGYRPMSLCTRTGISGWTYANKVAGVDVAGTLRRDGREQDLAALGNAGGHHDFSAGYMRRETFWNWACLSGRVDGRRLGLNLSCGVNETGVNENCLWLDDVLVKVDGVRFDYRRDDLQQPWRVTSRCGQVVLTFTPLGRHRERLNLGLFASNFHQLFGRFDGEIRLAGEAPLTVRGLHGFVEEQYAKW</sequence>